<feature type="compositionally biased region" description="Polar residues" evidence="2">
    <location>
        <begin position="549"/>
        <end position="562"/>
    </location>
</feature>
<dbReference type="InterPro" id="IPR038765">
    <property type="entry name" value="Papain-like_cys_pep_sf"/>
</dbReference>
<dbReference type="InterPro" id="IPR036873">
    <property type="entry name" value="Rhodanese-like_dom_sf"/>
</dbReference>
<reference evidence="5" key="1">
    <citation type="submission" date="2023-06" db="EMBL/GenBank/DDBJ databases">
        <title>Genome-scale phylogeny and comparative genomics of the fungal order Sordariales.</title>
        <authorList>
            <consortium name="Lawrence Berkeley National Laboratory"/>
            <person name="Hensen N."/>
            <person name="Bonometti L."/>
            <person name="Westerberg I."/>
            <person name="Brannstrom I.O."/>
            <person name="Guillou S."/>
            <person name="Cros-Aarteil S."/>
            <person name="Calhoun S."/>
            <person name="Haridas S."/>
            <person name="Kuo A."/>
            <person name="Mondo S."/>
            <person name="Pangilinan J."/>
            <person name="Riley R."/>
            <person name="Labutti K."/>
            <person name="Andreopoulos B."/>
            <person name="Lipzen A."/>
            <person name="Chen C."/>
            <person name="Yanf M."/>
            <person name="Daum C."/>
            <person name="Ng V."/>
            <person name="Clum A."/>
            <person name="Steindorff A."/>
            <person name="Ohm R."/>
            <person name="Martin F."/>
            <person name="Silar P."/>
            <person name="Natvig D."/>
            <person name="Lalanne C."/>
            <person name="Gautier V."/>
            <person name="Ament-Velasquez S.L."/>
            <person name="Kruys A."/>
            <person name="Hutchinson M.I."/>
            <person name="Powell A.J."/>
            <person name="Barry K."/>
            <person name="Miller A.N."/>
            <person name="Grigoriev I.V."/>
            <person name="Debuchy R."/>
            <person name="Gladieux P."/>
            <person name="Thoren M.H."/>
            <person name="Johannesson H."/>
        </authorList>
    </citation>
    <scope>NUCLEOTIDE SEQUENCE</scope>
    <source>
        <strain evidence="5">PSN4</strain>
    </source>
</reference>
<evidence type="ECO:0000256" key="2">
    <source>
        <dbReference type="SAM" id="MobiDB-lite"/>
    </source>
</evidence>
<dbReference type="AlphaFoldDB" id="A0AAJ0FDQ2"/>
<feature type="region of interest" description="Disordered" evidence="2">
    <location>
        <begin position="1"/>
        <end position="27"/>
    </location>
</feature>
<name>A0AAJ0FDQ2_9PEZI</name>
<feature type="coiled-coil region" evidence="1">
    <location>
        <begin position="111"/>
        <end position="138"/>
    </location>
</feature>
<dbReference type="SMART" id="SM00450">
    <property type="entry name" value="RHOD"/>
    <property type="match status" value="1"/>
</dbReference>
<evidence type="ECO:0000313" key="6">
    <source>
        <dbReference type="Proteomes" id="UP001239445"/>
    </source>
</evidence>
<protein>
    <recommendedName>
        <fullName evidence="7">Ubiquitin carboxyl-terminal hydrolase</fullName>
    </recommendedName>
</protein>
<feature type="domain" description="Rhodanese" evidence="3">
    <location>
        <begin position="353"/>
        <end position="480"/>
    </location>
</feature>
<keyword evidence="6" id="KW-1185">Reference proteome</keyword>
<evidence type="ECO:0008006" key="7">
    <source>
        <dbReference type="Google" id="ProtNLM"/>
    </source>
</evidence>
<dbReference type="EMBL" id="MU839828">
    <property type="protein sequence ID" value="KAK1759568.1"/>
    <property type="molecule type" value="Genomic_DNA"/>
</dbReference>
<accession>A0AAJ0FDQ2</accession>
<evidence type="ECO:0000313" key="5">
    <source>
        <dbReference type="EMBL" id="KAK1759568.1"/>
    </source>
</evidence>
<dbReference type="GO" id="GO:0004843">
    <property type="term" value="F:cysteine-type deubiquitinase activity"/>
    <property type="evidence" value="ECO:0007669"/>
    <property type="project" value="InterPro"/>
</dbReference>
<dbReference type="InterPro" id="IPR001394">
    <property type="entry name" value="Peptidase_C19_UCH"/>
</dbReference>
<evidence type="ECO:0000259" key="3">
    <source>
        <dbReference type="PROSITE" id="PS50206"/>
    </source>
</evidence>
<feature type="compositionally biased region" description="Low complexity" evidence="2">
    <location>
        <begin position="294"/>
        <end position="305"/>
    </location>
</feature>
<keyword evidence="1" id="KW-0175">Coiled coil</keyword>
<dbReference type="PANTHER" id="PTHR24006">
    <property type="entry name" value="UBIQUITIN CARBOXYL-TERMINAL HYDROLASE"/>
    <property type="match status" value="1"/>
</dbReference>
<evidence type="ECO:0000259" key="4">
    <source>
        <dbReference type="PROSITE" id="PS50235"/>
    </source>
</evidence>
<feature type="region of interest" description="Disordered" evidence="2">
    <location>
        <begin position="139"/>
        <end position="191"/>
    </location>
</feature>
<dbReference type="GO" id="GO:0016579">
    <property type="term" value="P:protein deubiquitination"/>
    <property type="evidence" value="ECO:0007669"/>
    <property type="project" value="InterPro"/>
</dbReference>
<feature type="region of interest" description="Disordered" evidence="2">
    <location>
        <begin position="294"/>
        <end position="331"/>
    </location>
</feature>
<comment type="caution">
    <text evidence="5">The sequence shown here is derived from an EMBL/GenBank/DDBJ whole genome shotgun (WGS) entry which is preliminary data.</text>
</comment>
<dbReference type="PROSITE" id="PS50235">
    <property type="entry name" value="USP_3"/>
    <property type="match status" value="1"/>
</dbReference>
<dbReference type="GO" id="GO:0005634">
    <property type="term" value="C:nucleus"/>
    <property type="evidence" value="ECO:0007669"/>
    <property type="project" value="TreeGrafter"/>
</dbReference>
<dbReference type="InterPro" id="IPR028889">
    <property type="entry name" value="USP"/>
</dbReference>
<organism evidence="5 6">
    <name type="scientific">Echria macrotheca</name>
    <dbReference type="NCBI Taxonomy" id="438768"/>
    <lineage>
        <taxon>Eukaryota</taxon>
        <taxon>Fungi</taxon>
        <taxon>Dikarya</taxon>
        <taxon>Ascomycota</taxon>
        <taxon>Pezizomycotina</taxon>
        <taxon>Sordariomycetes</taxon>
        <taxon>Sordariomycetidae</taxon>
        <taxon>Sordariales</taxon>
        <taxon>Schizotheciaceae</taxon>
        <taxon>Echria</taxon>
    </lineage>
</organism>
<proteinExistence type="predicted"/>
<dbReference type="SUPFAM" id="SSF52821">
    <property type="entry name" value="Rhodanese/Cell cycle control phosphatase"/>
    <property type="match status" value="1"/>
</dbReference>
<sequence length="990" mass="109633">MPGSTTVVNPPGATASAGAPNGIPLGPGKRQFPHIDDIVNVTTETKPHTPIDTLLQKAEIFLRQAETAKTFGRLDFALSDYIRTNLVMQEMQRSKGWVSLIHDNKGYFDRHNRLLRKVQSLDAEYKQIKDVIKQNNAETGVKPKVDRANTGGGGHAGLNGTTATRPNGAPPEPGASLTPRTKPAVHPKPQALQSKPLDALEERFAKLRTGASARPAQATQDPRIRTQLIIQTNISKPLGSMDLPRPPDAIYNPPRGTISKEAAELPSSAPRTMFTRTNSSAGVSSLVKTVKAVSSPDSYSPSQSFSDEDGASQGSPKRAKPNPPIPQIPEGDSLSVAELVRFMQSGVKNIRMLIIDIRSRALFDEGHIDSHATICVDPDILSRKDVSAQDIEDSMVLGPSSEQILFEKRHEFDLVVFYDQSSIDIPPPWKTTTTENKAIRGLYDALSKYDFPGPSRQKVQPKLLRGGLDAWMGLVGRGGLRTSSTLGAPSARHPSLTPFVQSLAGARRPIPVAAGKPFAAEDPIKPGMKPVRTTEDFLRRRQDVAARESMSSPTFGPQTQAAFPSFAVPPTRPPPTLPRRSHSGLADTAADEPVLARMAIQRGVGRPRAMRVGIDNPGVHCFANSAFQALFATPGFGREIATGEWERHYKNPPMRKDEKYPNPQELTRCIHRVFARLHAGTLPSIDTRDAMAIIRDAHSKTDKNKPQQELFGGPAQQDSHEFCVFLLASLHDETNMLRNRMDRLAYGGEVQTGQKDAMLQGAISYWKKYRESSDSIVDKYFRSIEIWSTRCLNTACNYQRYQTQLVDVYSLAFPQTNQSSFDIHDLLAHEFRETKADLQCEKCKVGQKSSRKQFIGRFPDRLILSLSRFEHHQSPKINTRVSFPIRDLDLTRYSLPGTTNPPDPHFSGQMLYDCYAVVCHIGSRLSEGHYISYVQDDQSRDPTDWYRLNDSMATKIKVGSAAPGDETEKLYRDGNSQAYILFYKLRGSTV</sequence>
<dbReference type="InterPro" id="IPR050164">
    <property type="entry name" value="Peptidase_C19"/>
</dbReference>
<evidence type="ECO:0000256" key="1">
    <source>
        <dbReference type="SAM" id="Coils"/>
    </source>
</evidence>
<dbReference type="Gene3D" id="3.90.70.10">
    <property type="entry name" value="Cysteine proteinases"/>
    <property type="match status" value="1"/>
</dbReference>
<dbReference type="Pfam" id="PF00443">
    <property type="entry name" value="UCH"/>
    <property type="match status" value="1"/>
</dbReference>
<feature type="region of interest" description="Disordered" evidence="2">
    <location>
        <begin position="547"/>
        <end position="587"/>
    </location>
</feature>
<feature type="domain" description="USP" evidence="4">
    <location>
        <begin position="612"/>
        <end position="986"/>
    </location>
</feature>
<dbReference type="InterPro" id="IPR001763">
    <property type="entry name" value="Rhodanese-like_dom"/>
</dbReference>
<dbReference type="Proteomes" id="UP001239445">
    <property type="component" value="Unassembled WGS sequence"/>
</dbReference>
<dbReference type="SUPFAM" id="SSF54001">
    <property type="entry name" value="Cysteine proteinases"/>
    <property type="match status" value="1"/>
</dbReference>
<dbReference type="PROSITE" id="PS50206">
    <property type="entry name" value="RHODANESE_3"/>
    <property type="match status" value="1"/>
</dbReference>
<dbReference type="GO" id="GO:0005829">
    <property type="term" value="C:cytosol"/>
    <property type="evidence" value="ECO:0007669"/>
    <property type="project" value="TreeGrafter"/>
</dbReference>
<gene>
    <name evidence="5" type="ORF">QBC47DRAFT_110902</name>
</gene>
<dbReference type="Gene3D" id="3.40.250.10">
    <property type="entry name" value="Rhodanese-like domain"/>
    <property type="match status" value="1"/>
</dbReference>